<dbReference type="Gene3D" id="3.30.2090.10">
    <property type="entry name" value="Multidrug efflux transporter AcrB TolC docking domain, DN and DC subdomains"/>
    <property type="match status" value="2"/>
</dbReference>
<evidence type="ECO:0000256" key="8">
    <source>
        <dbReference type="ARBA" id="ARBA00023136"/>
    </source>
</evidence>
<evidence type="ECO:0000256" key="5">
    <source>
        <dbReference type="ARBA" id="ARBA00022519"/>
    </source>
</evidence>
<feature type="region of interest" description="Disordered" evidence="10">
    <location>
        <begin position="1038"/>
        <end position="1060"/>
    </location>
</feature>
<keyword evidence="7 9" id="KW-1133">Transmembrane helix</keyword>
<dbReference type="Gene3D" id="3.30.70.1430">
    <property type="entry name" value="Multidrug efflux transporter AcrB pore domain"/>
    <property type="match status" value="2"/>
</dbReference>
<dbReference type="PANTHER" id="PTHR32063:SF13">
    <property type="entry name" value="MULTIDRUG EFFLUX PUMP SUBUNIT ACRB-RELATED"/>
    <property type="match status" value="1"/>
</dbReference>
<feature type="transmembrane region" description="Helical" evidence="9">
    <location>
        <begin position="366"/>
        <end position="387"/>
    </location>
</feature>
<protein>
    <recommendedName>
        <fullName evidence="9">Efflux pump membrane transporter</fullName>
    </recommendedName>
</protein>
<dbReference type="NCBIfam" id="TIGR00915">
    <property type="entry name" value="2A0602"/>
    <property type="match status" value="1"/>
</dbReference>
<evidence type="ECO:0000256" key="3">
    <source>
        <dbReference type="ARBA" id="ARBA00022448"/>
    </source>
</evidence>
<dbReference type="SUPFAM" id="SSF82714">
    <property type="entry name" value="Multidrug efflux transporter AcrB TolC docking domain, DN and DC subdomains"/>
    <property type="match status" value="2"/>
</dbReference>
<comment type="similarity">
    <text evidence="2 9">Belongs to the resistance-nodulation-cell division (RND) (TC 2.A.6) family.</text>
</comment>
<dbReference type="SUPFAM" id="SSF82866">
    <property type="entry name" value="Multidrug efflux transporter AcrB transmembrane domain"/>
    <property type="match status" value="2"/>
</dbReference>
<gene>
    <name evidence="11" type="ORF">J5Y10_15740</name>
</gene>
<feature type="transmembrane region" description="Helical" evidence="9">
    <location>
        <begin position="895"/>
        <end position="915"/>
    </location>
</feature>
<evidence type="ECO:0000256" key="4">
    <source>
        <dbReference type="ARBA" id="ARBA00022475"/>
    </source>
</evidence>
<evidence type="ECO:0000256" key="9">
    <source>
        <dbReference type="RuleBase" id="RU364070"/>
    </source>
</evidence>
<keyword evidence="3 9" id="KW-0813">Transport</keyword>
<feature type="transmembrane region" description="Helical" evidence="9">
    <location>
        <begin position="1002"/>
        <end position="1028"/>
    </location>
</feature>
<sequence>MARFFIDRPVFAWVIALAIMLIGLICLRTLPVSQYPNIAPPTIRISLSYSGASAETVQNTVVQPIEQQMTGLDGLLYFTSTSNRDGSATIELTFAQGTNADTAQVQVQNKLSLAEPRLPETVRQQGIRVAKASRANLMVIGFVSKDGTMTSSDLADFIASNVQDPITRTTGVGDYNLFGSQYAMRIWLDPAKLTAFNMIPSDVSAAVQSQNVQVASGELGARPALPGQQLNATLIGPSYLNTPEQFGAILLRVNQDGSQVRLRDVARIELGAQSFAVSAQFNGRASAAISVQLASGANAVSTANAVRATIERLRPTFPSNLEVVYPFDTTPFVEISIHEVVKALVEAMVLVFVVMYVFLQNFRATLIPTLAIPVVLLGTFAVLALAGYSINTLTMFAMVLAIGLLVDDAIVVVENVERVMETEGVSPLEATRKSMDQISGALVGIAMVLSAVFLPMFFFAGSAGVIYRQFSLTIITAMTLSVIVALVFTPALCATILKRPKNHGPKRGVFGLFNRGFDRMTNGYVGGVGIMARRPWRFMIVWAAMAAGLALLFVRLPSSFLPNEDQGVFYVQIAGPPGATVERTQNALDEVTRYLLNDEKADVESVYGITGFSFAGRGQNSGMAFVRLRHWDDREGGEHTAQAIANRVIKRFAGYRDARILAFSPPAVSELGNATGFEMQLMALSGQGPTELNAARDKLLAAAARSPILVGVRPNSQPDEPQYKLEIDWERASALGLSVTDINNTLSAAFGSTYAGDFLDRGRIKRVYLQSEAAYRMLPTDLAQWFVRNGTGTMVPFNTFARANWEIGSPGLARFNGINAVEIQGDAAPGQSTGAAMAEMERLAKELPQGFGVEWSGLSYEERASGAQAGPLYAISLIVVFLCLAALYESWAIPVSVLLVVPLGVFGAVAATWLRGLSNDVYFQVGLLTTVGLSAKNAILIVEFAKEHFETGEDLLKSALHAARERLRPILMTSLAFVLGVVPLAIATGAGAGGRVAIGTGIIGGVVTGTVLAIFFVPLFFVLVLGLFRTKRAIDVEKERQAEQEAQTDRNTQPQPAAGD</sequence>
<dbReference type="FunFam" id="3.30.2090.10:FF:000001">
    <property type="entry name" value="Efflux pump membrane transporter"/>
    <property type="match status" value="1"/>
</dbReference>
<accession>A0A940MVK7</accession>
<dbReference type="PRINTS" id="PR00702">
    <property type="entry name" value="ACRIFLAVINRP"/>
</dbReference>
<dbReference type="GO" id="GO:0042910">
    <property type="term" value="F:xenobiotic transmembrane transporter activity"/>
    <property type="evidence" value="ECO:0007669"/>
    <property type="project" value="TreeGrafter"/>
</dbReference>
<proteinExistence type="inferred from homology"/>
<dbReference type="AlphaFoldDB" id="A0A940MVK7"/>
<feature type="transmembrane region" description="Helical" evidence="9">
    <location>
        <begin position="340"/>
        <end position="359"/>
    </location>
</feature>
<dbReference type="FunFam" id="3.30.70.1430:FF:000001">
    <property type="entry name" value="Efflux pump membrane transporter"/>
    <property type="match status" value="1"/>
</dbReference>
<evidence type="ECO:0000256" key="1">
    <source>
        <dbReference type="ARBA" id="ARBA00004429"/>
    </source>
</evidence>
<feature type="transmembrane region" description="Helical" evidence="9">
    <location>
        <begin position="441"/>
        <end position="467"/>
    </location>
</feature>
<dbReference type="FunFam" id="1.20.1640.10:FF:000001">
    <property type="entry name" value="Efflux pump membrane transporter"/>
    <property type="match status" value="1"/>
</dbReference>
<evidence type="ECO:0000313" key="11">
    <source>
        <dbReference type="EMBL" id="MBP0494239.1"/>
    </source>
</evidence>
<comment type="caution">
    <text evidence="9">Lacks conserved residue(s) required for the propagation of feature annotation.</text>
</comment>
<dbReference type="Gene3D" id="3.30.70.1320">
    <property type="entry name" value="Multidrug efflux transporter AcrB pore domain like"/>
    <property type="match status" value="1"/>
</dbReference>
<feature type="compositionally biased region" description="Polar residues" evidence="10">
    <location>
        <begin position="1049"/>
        <end position="1060"/>
    </location>
</feature>
<reference evidence="11" key="1">
    <citation type="submission" date="2021-03" db="EMBL/GenBank/DDBJ databases">
        <authorList>
            <person name="So Y."/>
        </authorList>
    </citation>
    <scope>NUCLEOTIDE SEQUENCE</scope>
    <source>
        <strain evidence="11">SG15</strain>
    </source>
</reference>
<feature type="transmembrane region" description="Helical" evidence="9">
    <location>
        <begin position="970"/>
        <end position="990"/>
    </location>
</feature>
<evidence type="ECO:0000256" key="7">
    <source>
        <dbReference type="ARBA" id="ARBA00022989"/>
    </source>
</evidence>
<dbReference type="Gene3D" id="1.20.1640.10">
    <property type="entry name" value="Multidrug efflux transporter AcrB transmembrane domain"/>
    <property type="match status" value="2"/>
</dbReference>
<dbReference type="Gene3D" id="3.30.70.1440">
    <property type="entry name" value="Multidrug efflux transporter AcrB pore domain"/>
    <property type="match status" value="1"/>
</dbReference>
<dbReference type="InterPro" id="IPR004764">
    <property type="entry name" value="MdtF-like"/>
</dbReference>
<keyword evidence="4" id="KW-1003">Cell membrane</keyword>
<evidence type="ECO:0000256" key="6">
    <source>
        <dbReference type="ARBA" id="ARBA00022692"/>
    </source>
</evidence>
<dbReference type="PANTHER" id="PTHR32063">
    <property type="match status" value="1"/>
</dbReference>
<dbReference type="InterPro" id="IPR001036">
    <property type="entry name" value="Acrflvin-R"/>
</dbReference>
<dbReference type="Pfam" id="PF00873">
    <property type="entry name" value="ACR_tran"/>
    <property type="match status" value="1"/>
</dbReference>
<keyword evidence="5 9" id="KW-0997">Cell inner membrane</keyword>
<dbReference type="GO" id="GO:0005886">
    <property type="term" value="C:plasma membrane"/>
    <property type="evidence" value="ECO:0007669"/>
    <property type="project" value="UniProtKB-SubCell"/>
</dbReference>
<keyword evidence="6 9" id="KW-0812">Transmembrane</keyword>
<dbReference type="Proteomes" id="UP000677537">
    <property type="component" value="Unassembled WGS sequence"/>
</dbReference>
<evidence type="ECO:0000313" key="12">
    <source>
        <dbReference type="Proteomes" id="UP000677537"/>
    </source>
</evidence>
<dbReference type="EMBL" id="JAGIZA010000009">
    <property type="protein sequence ID" value="MBP0494239.1"/>
    <property type="molecule type" value="Genomic_DNA"/>
</dbReference>
<feature type="transmembrane region" description="Helical" evidence="9">
    <location>
        <begin position="538"/>
        <end position="556"/>
    </location>
</feature>
<organism evidence="11 12">
    <name type="scientific">Roseomonas indoligenes</name>
    <dbReference type="NCBI Taxonomy" id="2820811"/>
    <lineage>
        <taxon>Bacteria</taxon>
        <taxon>Pseudomonadati</taxon>
        <taxon>Pseudomonadota</taxon>
        <taxon>Alphaproteobacteria</taxon>
        <taxon>Acetobacterales</taxon>
        <taxon>Roseomonadaceae</taxon>
        <taxon>Roseomonas</taxon>
    </lineage>
</organism>
<dbReference type="SUPFAM" id="SSF82693">
    <property type="entry name" value="Multidrug efflux transporter AcrB pore domain, PN1, PN2, PC1 and PC2 subdomains"/>
    <property type="match status" value="4"/>
</dbReference>
<dbReference type="NCBIfam" id="NF000282">
    <property type="entry name" value="RND_permease_1"/>
    <property type="match status" value="1"/>
</dbReference>
<dbReference type="RefSeq" id="WP_209374984.1">
    <property type="nucleotide sequence ID" value="NZ_JAGIZA010000009.1"/>
</dbReference>
<dbReference type="FunFam" id="3.30.70.1430:FF:000002">
    <property type="entry name" value="Efflux pump membrane transporter"/>
    <property type="match status" value="1"/>
</dbReference>
<keyword evidence="12" id="KW-1185">Reference proteome</keyword>
<feature type="transmembrane region" description="Helical" evidence="9">
    <location>
        <begin position="870"/>
        <end position="888"/>
    </location>
</feature>
<feature type="transmembrane region" description="Helical" evidence="9">
    <location>
        <begin position="921"/>
        <end position="942"/>
    </location>
</feature>
<keyword evidence="8 9" id="KW-0472">Membrane</keyword>
<comment type="subcellular location">
    <subcellularLocation>
        <location evidence="1 9">Cell inner membrane</location>
        <topology evidence="1 9">Multi-pass membrane protein</topology>
    </subcellularLocation>
</comment>
<name>A0A940MVK7_9PROT</name>
<feature type="transmembrane region" description="Helical" evidence="9">
    <location>
        <begin position="12"/>
        <end position="30"/>
    </location>
</feature>
<dbReference type="GO" id="GO:0009636">
    <property type="term" value="P:response to toxic substance"/>
    <property type="evidence" value="ECO:0007669"/>
    <property type="project" value="UniProtKB-ARBA"/>
</dbReference>
<comment type="caution">
    <text evidence="11">The sequence shown here is derived from an EMBL/GenBank/DDBJ whole genome shotgun (WGS) entry which is preliminary data.</text>
</comment>
<dbReference type="InterPro" id="IPR027463">
    <property type="entry name" value="AcrB_DN_DC_subdom"/>
</dbReference>
<evidence type="ECO:0000256" key="2">
    <source>
        <dbReference type="ARBA" id="ARBA00010942"/>
    </source>
</evidence>
<dbReference type="GO" id="GO:0015562">
    <property type="term" value="F:efflux transmembrane transporter activity"/>
    <property type="evidence" value="ECO:0007669"/>
    <property type="project" value="InterPro"/>
</dbReference>
<feature type="transmembrane region" description="Helical" evidence="9">
    <location>
        <begin position="473"/>
        <end position="497"/>
    </location>
</feature>
<evidence type="ECO:0000256" key="10">
    <source>
        <dbReference type="SAM" id="MobiDB-lite"/>
    </source>
</evidence>